<gene>
    <name evidence="1" type="ORF">FB45DRAFT_1116565</name>
</gene>
<keyword evidence="2" id="KW-1185">Reference proteome</keyword>
<organism evidence="1 2">
    <name type="scientific">Roridomyces roridus</name>
    <dbReference type="NCBI Taxonomy" id="1738132"/>
    <lineage>
        <taxon>Eukaryota</taxon>
        <taxon>Fungi</taxon>
        <taxon>Dikarya</taxon>
        <taxon>Basidiomycota</taxon>
        <taxon>Agaricomycotina</taxon>
        <taxon>Agaricomycetes</taxon>
        <taxon>Agaricomycetidae</taxon>
        <taxon>Agaricales</taxon>
        <taxon>Marasmiineae</taxon>
        <taxon>Mycenaceae</taxon>
        <taxon>Roridomyces</taxon>
    </lineage>
</organism>
<comment type="caution">
    <text evidence="1">The sequence shown here is derived from an EMBL/GenBank/DDBJ whole genome shotgun (WGS) entry which is preliminary data.</text>
</comment>
<sequence length="706" mass="79043">MVDWESERRSIRVELWVSMSVIPLHFQPYLLAEPSCKLTLGQSSGVETVKGSEKWQHSITFSMYTRVVNDDFSEATSDVPREPTGHEDLFALGTALEDLMERLGGHALPSLQPTELPFFHETATASESRNAVGIDLVTRFRHIHQTGFELWIMDSHKGQALGTFRTIENGGRKAKAWLKDKLVGSKFAHRNINRDGVNLTMLGAIMRGMQYDARAMGALDLHSSFGIYSRDQASTHFRRHQRSVNRHVVVQTRIVAQNVVESTPSVVENPPSLSLPTNNVNFVNAASARPAAGRLLFSTTPLPLSKNPRLSPEVSWLDEQMSTADETFSFAPPFEPMMEDLQLMYSEPSDTLSGHFAAQDNGIRSHLALPPSRMFAWRRSHGWVWARHPLKPLSRVVEQEGLIERREPNTILRTPVSLTSCRVAQQRRLEGMRGWMCRARRAHRVFPRHCEVKKERRGGSGGTTALARSIHEDGVGGGRTRRDTTATAQLAVNLIKLGLGPLWKGGLIGEVPTYYGLGCIIEIFNEEEQDHLLSTWDSSEWILNQKIFHDQVPVVVQAARAQLLKVPASFTPYLPHKTLPISQLLTFHLPPIMPPDSSRMDDDSESLSAEEPIKNIEELLPELIVSMREEIGSLLKELDQAWFDGKKSFQTFSNPGLALPFLDSDLYLVPTSAILGRTLSRNPDTILGGGWDQSPDKIFETPKLGI</sequence>
<evidence type="ECO:0000313" key="2">
    <source>
        <dbReference type="Proteomes" id="UP001221142"/>
    </source>
</evidence>
<dbReference type="Proteomes" id="UP001221142">
    <property type="component" value="Unassembled WGS sequence"/>
</dbReference>
<reference evidence="1" key="1">
    <citation type="submission" date="2023-03" db="EMBL/GenBank/DDBJ databases">
        <title>Massive genome expansion in bonnet fungi (Mycena s.s.) driven by repeated elements and novel gene families across ecological guilds.</title>
        <authorList>
            <consortium name="Lawrence Berkeley National Laboratory"/>
            <person name="Harder C.B."/>
            <person name="Miyauchi S."/>
            <person name="Viragh M."/>
            <person name="Kuo A."/>
            <person name="Thoen E."/>
            <person name="Andreopoulos B."/>
            <person name="Lu D."/>
            <person name="Skrede I."/>
            <person name="Drula E."/>
            <person name="Henrissat B."/>
            <person name="Morin E."/>
            <person name="Kohler A."/>
            <person name="Barry K."/>
            <person name="LaButti K."/>
            <person name="Morin E."/>
            <person name="Salamov A."/>
            <person name="Lipzen A."/>
            <person name="Mereny Z."/>
            <person name="Hegedus B."/>
            <person name="Baldrian P."/>
            <person name="Stursova M."/>
            <person name="Weitz H."/>
            <person name="Taylor A."/>
            <person name="Grigoriev I.V."/>
            <person name="Nagy L.G."/>
            <person name="Martin F."/>
            <person name="Kauserud H."/>
        </authorList>
    </citation>
    <scope>NUCLEOTIDE SEQUENCE</scope>
    <source>
        <strain evidence="1">9284</strain>
    </source>
</reference>
<dbReference type="AlphaFoldDB" id="A0AAD7FVD6"/>
<name>A0AAD7FVD6_9AGAR</name>
<dbReference type="EMBL" id="JARKIF010000003">
    <property type="protein sequence ID" value="KAJ7644777.1"/>
    <property type="molecule type" value="Genomic_DNA"/>
</dbReference>
<evidence type="ECO:0000313" key="1">
    <source>
        <dbReference type="EMBL" id="KAJ7644777.1"/>
    </source>
</evidence>
<proteinExistence type="predicted"/>
<protein>
    <submittedName>
        <fullName evidence="1">Uncharacterized protein</fullName>
    </submittedName>
</protein>
<accession>A0AAD7FVD6</accession>